<sequence length="423" mass="47170">MKRITTSRKILCVALTAAWCLGAQAQVQPGSTVESLLSLAREGNPDFASMRYEADAAAERITPAGALPDPKLRTELMDITKGGSQSASLSPSRVGSTRYTLMQDIPWFGKRDLKREIAELEAEGAKGRAYGTWSEVATKIKTTYAQLYYLVRNESLTKEILDLMLRLEKIAQVRYAGGLAAQQDVIRAQVEQTSMRNELIALETEHHHLMTRMNALLGRPASAPLAMPEGLRPLPMPAKLDYVSLEERARARNPMLSAEEHRIKAAEKSRDLAYKNRYPDLTVGVVPNQMQNEVKQWDLMFEINIPLQQSSRRAQEREAEAMVSASRAKRDATSNQLLADLSTNISELEAARRTERLTTDSLLPQAELTLKAALAGYETGKVDFATLLDAQRQIRQAKLNQIKSRAEAQVRLAEIERILGEDL</sequence>
<organism evidence="3 4">
    <name type="scientific">Dechloromonas denitrificans</name>
    <dbReference type="NCBI Taxonomy" id="281362"/>
    <lineage>
        <taxon>Bacteria</taxon>
        <taxon>Pseudomonadati</taxon>
        <taxon>Pseudomonadota</taxon>
        <taxon>Betaproteobacteria</taxon>
        <taxon>Rhodocyclales</taxon>
        <taxon>Azonexaceae</taxon>
        <taxon>Dechloromonas</taxon>
    </lineage>
</organism>
<comment type="similarity">
    <text evidence="1">Belongs to the outer membrane factor (OMF) (TC 1.B.17) family.</text>
</comment>
<dbReference type="SUPFAM" id="SSF56954">
    <property type="entry name" value="Outer membrane efflux proteins (OEP)"/>
    <property type="match status" value="1"/>
</dbReference>
<dbReference type="AlphaFoldDB" id="A0A133XNU5"/>
<dbReference type="InterPro" id="IPR003423">
    <property type="entry name" value="OMP_efflux"/>
</dbReference>
<feature type="chain" id="PRO_5007459617" evidence="2">
    <location>
        <begin position="26"/>
        <end position="423"/>
    </location>
</feature>
<accession>A0A133XNU5</accession>
<evidence type="ECO:0000313" key="4">
    <source>
        <dbReference type="Proteomes" id="UP000070186"/>
    </source>
</evidence>
<keyword evidence="2" id="KW-0732">Signal</keyword>
<dbReference type="Proteomes" id="UP000070186">
    <property type="component" value="Unassembled WGS sequence"/>
</dbReference>
<evidence type="ECO:0000256" key="2">
    <source>
        <dbReference type="SAM" id="SignalP"/>
    </source>
</evidence>
<protein>
    <submittedName>
        <fullName evidence="3">Transporter</fullName>
    </submittedName>
</protein>
<proteinExistence type="inferred from homology"/>
<gene>
    <name evidence="3" type="ORF">AT959_02175</name>
</gene>
<dbReference type="PANTHER" id="PTHR30203">
    <property type="entry name" value="OUTER MEMBRANE CATION EFFLUX PROTEIN"/>
    <property type="match status" value="1"/>
</dbReference>
<comment type="caution">
    <text evidence="3">The sequence shown here is derived from an EMBL/GenBank/DDBJ whole genome shotgun (WGS) entry which is preliminary data.</text>
</comment>
<dbReference type="InterPro" id="IPR010131">
    <property type="entry name" value="MdtP/NodT-like"/>
</dbReference>
<dbReference type="Gene3D" id="1.20.1600.10">
    <property type="entry name" value="Outer membrane efflux proteins (OEP)"/>
    <property type="match status" value="1"/>
</dbReference>
<dbReference type="GO" id="GO:0015562">
    <property type="term" value="F:efflux transmembrane transporter activity"/>
    <property type="evidence" value="ECO:0007669"/>
    <property type="project" value="InterPro"/>
</dbReference>
<dbReference type="Pfam" id="PF02321">
    <property type="entry name" value="OEP"/>
    <property type="match status" value="2"/>
</dbReference>
<reference evidence="3 4" key="1">
    <citation type="submission" date="2015-12" db="EMBL/GenBank/DDBJ databases">
        <title>Nitrous oxide reduction kinetics distinguish bacteria harboring typical versus atypical NosZ.</title>
        <authorList>
            <person name="Yoon S."/>
            <person name="Nissen S."/>
            <person name="Park D."/>
            <person name="Sanford R.A."/>
            <person name="Loeffler F.E."/>
        </authorList>
    </citation>
    <scope>NUCLEOTIDE SEQUENCE [LARGE SCALE GENOMIC DNA]</scope>
    <source>
        <strain evidence="3 4">ATCC BAA-841</strain>
    </source>
</reference>
<dbReference type="PANTHER" id="PTHR30203:SF24">
    <property type="entry name" value="BLR4935 PROTEIN"/>
    <property type="match status" value="1"/>
</dbReference>
<keyword evidence="4" id="KW-1185">Reference proteome</keyword>
<evidence type="ECO:0000256" key="1">
    <source>
        <dbReference type="ARBA" id="ARBA00007613"/>
    </source>
</evidence>
<feature type="signal peptide" evidence="2">
    <location>
        <begin position="1"/>
        <end position="25"/>
    </location>
</feature>
<evidence type="ECO:0000313" key="3">
    <source>
        <dbReference type="EMBL" id="KXB32608.1"/>
    </source>
</evidence>
<name>A0A133XNU5_9RHOO</name>
<dbReference type="STRING" id="281362.AT959_02175"/>
<dbReference type="RefSeq" id="WP_066880267.1">
    <property type="nucleotide sequence ID" value="NZ_LODL01000005.1"/>
</dbReference>
<dbReference type="EMBL" id="LODL01000005">
    <property type="protein sequence ID" value="KXB32608.1"/>
    <property type="molecule type" value="Genomic_DNA"/>
</dbReference>